<dbReference type="SUPFAM" id="SSF53850">
    <property type="entry name" value="Periplasmic binding protein-like II"/>
    <property type="match status" value="1"/>
</dbReference>
<dbReference type="AlphaFoldDB" id="A0A4U2YJM0"/>
<dbReference type="PROSITE" id="PS50234">
    <property type="entry name" value="VWFA"/>
    <property type="match status" value="1"/>
</dbReference>
<reference evidence="2 3" key="1">
    <citation type="submission" date="2019-04" db="EMBL/GenBank/DDBJ databases">
        <authorList>
            <person name="Dong K."/>
        </authorList>
    </citation>
    <scope>NUCLEOTIDE SEQUENCE [LARGE SCALE GENOMIC DNA]</scope>
    <source>
        <strain evidence="3">dk3543</strain>
    </source>
</reference>
<dbReference type="OrthoDB" id="5621159at2"/>
<dbReference type="Proteomes" id="UP000307808">
    <property type="component" value="Unassembled WGS sequence"/>
</dbReference>
<dbReference type="Pfam" id="PF13531">
    <property type="entry name" value="SBP_bac_11"/>
    <property type="match status" value="1"/>
</dbReference>
<evidence type="ECO:0000313" key="3">
    <source>
        <dbReference type="Proteomes" id="UP000307808"/>
    </source>
</evidence>
<evidence type="ECO:0000259" key="1">
    <source>
        <dbReference type="PROSITE" id="PS50234"/>
    </source>
</evidence>
<protein>
    <submittedName>
        <fullName evidence="2">VWA domain-containing protein</fullName>
    </submittedName>
</protein>
<gene>
    <name evidence="2" type="ORF">FC770_11180</name>
</gene>
<evidence type="ECO:0000313" key="2">
    <source>
        <dbReference type="EMBL" id="TKI61367.1"/>
    </source>
</evidence>
<dbReference type="Gene3D" id="3.40.50.410">
    <property type="entry name" value="von Willebrand factor, type A domain"/>
    <property type="match status" value="1"/>
</dbReference>
<name>A0A4U2YJM0_9ACTN</name>
<keyword evidence="3" id="KW-1185">Reference proteome</keyword>
<dbReference type="SMART" id="SM00327">
    <property type="entry name" value="VWA"/>
    <property type="match status" value="1"/>
</dbReference>
<feature type="domain" description="VWFA" evidence="1">
    <location>
        <begin position="421"/>
        <end position="612"/>
    </location>
</feature>
<dbReference type="GO" id="GO:0005891">
    <property type="term" value="C:voltage-gated calcium channel complex"/>
    <property type="evidence" value="ECO:0007669"/>
    <property type="project" value="TreeGrafter"/>
</dbReference>
<dbReference type="Pfam" id="PF13519">
    <property type="entry name" value="VWA_2"/>
    <property type="match status" value="1"/>
</dbReference>
<dbReference type="EMBL" id="SZPY01000003">
    <property type="protein sequence ID" value="TKI61367.1"/>
    <property type="molecule type" value="Genomic_DNA"/>
</dbReference>
<comment type="caution">
    <text evidence="2">The sequence shown here is derived from an EMBL/GenBank/DDBJ whole genome shotgun (WGS) entry which is preliminary data.</text>
</comment>
<dbReference type="PANTHER" id="PTHR10166">
    <property type="entry name" value="VOLTAGE-DEPENDENT CALCIUM CHANNEL SUBUNIT ALPHA-2/DELTA-RELATED"/>
    <property type="match status" value="1"/>
</dbReference>
<accession>A0A4U2YJM0</accession>
<sequence>MRHHPGEFMASSKKAPLIAAAVVGVLAIGGIKLATGGGSDETLETEGKTTASRSSEGCESVVIAASSEKAGLMGEIADQYNSAGRKVDGTCFEAVVTTVASGSAQTALAEGWDEKVHGAKPTVWSPAASTWVGMLKQDLMAADKPNILPEKSSSIVTSPLVLAMPKPMAEALGWPKKQLGWGDVHQLATNPAGWGSVGHPEWGKFTLGKTNPNISTSGLAATVGAFYASTGRASDLTAKDLTDKKVLKYVQDVESAVVHYGDTTLTFLSNLAKADRSGKGMTYVSAVAVEEKSVIDYNLGNPTGDPTTLKDARKPQVPLVAIYPKEGTLVSDSPYVVLDADWVSETQKKGAADIEEFMKTPASQKTFTDAGFRAHDGAAGKAIKDDSNLSAAKVKSVINAPSASVLNGVRSTWAEVRKPARVLMLMDVSGSMGDDSGHRGKSKLELAKEAAAGALDQFTAHDEVGLWAFTTGMAGGETDFYSELMPLSKLDQANSKKLTTTLNGLIPLSGTPLYAATRAAAATMKSECADGYICAVVVLTDGRNEDMSDNDLDSLLEDLGGGSSENALRVFSIAYGDGADLDTLKQISEASSAAAYDSRDASKINKVFIDVLSNF</sequence>
<dbReference type="PANTHER" id="PTHR10166:SF37">
    <property type="entry name" value="STOLID, ISOFORM H"/>
    <property type="match status" value="1"/>
</dbReference>
<dbReference type="SUPFAM" id="SSF53300">
    <property type="entry name" value="vWA-like"/>
    <property type="match status" value="1"/>
</dbReference>
<proteinExistence type="predicted"/>
<dbReference type="GO" id="GO:0005245">
    <property type="term" value="F:voltage-gated calcium channel activity"/>
    <property type="evidence" value="ECO:0007669"/>
    <property type="project" value="TreeGrafter"/>
</dbReference>
<organism evidence="2 3">
    <name type="scientific">Nocardioides jishulii</name>
    <dbReference type="NCBI Taxonomy" id="2575440"/>
    <lineage>
        <taxon>Bacteria</taxon>
        <taxon>Bacillati</taxon>
        <taxon>Actinomycetota</taxon>
        <taxon>Actinomycetes</taxon>
        <taxon>Propionibacteriales</taxon>
        <taxon>Nocardioidaceae</taxon>
        <taxon>Nocardioides</taxon>
    </lineage>
</organism>
<dbReference type="InterPro" id="IPR002035">
    <property type="entry name" value="VWF_A"/>
</dbReference>
<dbReference type="InterPro" id="IPR051173">
    <property type="entry name" value="Ca_channel_alpha-2/delta"/>
</dbReference>
<dbReference type="InterPro" id="IPR036465">
    <property type="entry name" value="vWFA_dom_sf"/>
</dbReference>